<dbReference type="OrthoDB" id="7918484at2"/>
<name>A0A366FEL7_9HYPH</name>
<comment type="caution">
    <text evidence="2">The sequence shown here is derived from an EMBL/GenBank/DDBJ whole genome shotgun (WGS) entry which is preliminary data.</text>
</comment>
<feature type="compositionally biased region" description="Polar residues" evidence="1">
    <location>
        <begin position="105"/>
        <end position="115"/>
    </location>
</feature>
<dbReference type="RefSeq" id="WP_113889486.1">
    <property type="nucleotide sequence ID" value="NZ_QNRK01000012.1"/>
</dbReference>
<accession>A0A366FEL7</accession>
<dbReference type="Proteomes" id="UP000253529">
    <property type="component" value="Unassembled WGS sequence"/>
</dbReference>
<sequence length="115" mass="13041">MQKFRMIEIGYDEFRDACEVLPPAIMLHDGFLLGEPYSDGPCSILNRQDTVWWAYFGPGHEGAQHFKADTPLTKTEFREAIRLLRAGQGGTFAGREEADRDRRLNQNGHQQGDAT</sequence>
<keyword evidence="3" id="KW-1185">Reference proteome</keyword>
<gene>
    <name evidence="2" type="ORF">DFR50_11236</name>
</gene>
<reference evidence="2 3" key="1">
    <citation type="submission" date="2018-06" db="EMBL/GenBank/DDBJ databases">
        <title>Genomic Encyclopedia of Type Strains, Phase IV (KMG-IV): sequencing the most valuable type-strain genomes for metagenomic binning, comparative biology and taxonomic classification.</title>
        <authorList>
            <person name="Goeker M."/>
        </authorList>
    </citation>
    <scope>NUCLEOTIDE SEQUENCE [LARGE SCALE GENOMIC DNA]</scope>
    <source>
        <strain evidence="2 3">DSM 24875</strain>
    </source>
</reference>
<feature type="compositionally biased region" description="Basic and acidic residues" evidence="1">
    <location>
        <begin position="94"/>
        <end position="104"/>
    </location>
</feature>
<proteinExistence type="predicted"/>
<evidence type="ECO:0000313" key="3">
    <source>
        <dbReference type="Proteomes" id="UP000253529"/>
    </source>
</evidence>
<protein>
    <submittedName>
        <fullName evidence="2">Uncharacterized protein</fullName>
    </submittedName>
</protein>
<organism evidence="2 3">
    <name type="scientific">Roseiarcus fermentans</name>
    <dbReference type="NCBI Taxonomy" id="1473586"/>
    <lineage>
        <taxon>Bacteria</taxon>
        <taxon>Pseudomonadati</taxon>
        <taxon>Pseudomonadota</taxon>
        <taxon>Alphaproteobacteria</taxon>
        <taxon>Hyphomicrobiales</taxon>
        <taxon>Roseiarcaceae</taxon>
        <taxon>Roseiarcus</taxon>
    </lineage>
</organism>
<evidence type="ECO:0000256" key="1">
    <source>
        <dbReference type="SAM" id="MobiDB-lite"/>
    </source>
</evidence>
<dbReference type="EMBL" id="QNRK01000012">
    <property type="protein sequence ID" value="RBP13067.1"/>
    <property type="molecule type" value="Genomic_DNA"/>
</dbReference>
<evidence type="ECO:0000313" key="2">
    <source>
        <dbReference type="EMBL" id="RBP13067.1"/>
    </source>
</evidence>
<dbReference type="AlphaFoldDB" id="A0A366FEL7"/>
<feature type="region of interest" description="Disordered" evidence="1">
    <location>
        <begin position="88"/>
        <end position="115"/>
    </location>
</feature>